<sequence>MIHITGGNYTMGGMDNVDDGGDPELRIADECPHSVSVKDFYIGKYEVTQADWFKIMGTRPSKFANCDECPVEQVSWDDIQNFIAAINLKYGETYRLPTEEEWEFASRGGEKSFGYTYAGSNNPNEVAWFEENSDSRPHPVGQLKPNELGLYDMSGNIWEWVSNNKTPYPCDKLGNILDSKVLRGGSFSHRKGSIRTKDRNARASSMRLPTLGFRLAK</sequence>
<feature type="domain" description="Sulfatase-modifying factor enzyme-like" evidence="1">
    <location>
        <begin position="1"/>
        <end position="217"/>
    </location>
</feature>
<name>A0ABP6YM07_9FLAO</name>
<dbReference type="PANTHER" id="PTHR23150">
    <property type="entry name" value="SULFATASE MODIFYING FACTOR 1, 2"/>
    <property type="match status" value="1"/>
</dbReference>
<dbReference type="Pfam" id="PF03781">
    <property type="entry name" value="FGE-sulfatase"/>
    <property type="match status" value="1"/>
</dbReference>
<keyword evidence="3" id="KW-1185">Reference proteome</keyword>
<gene>
    <name evidence="2" type="ORF">GCM10022395_36080</name>
</gene>
<evidence type="ECO:0000313" key="2">
    <source>
        <dbReference type="EMBL" id="GAA3584906.1"/>
    </source>
</evidence>
<dbReference type="PANTHER" id="PTHR23150:SF19">
    <property type="entry name" value="FORMYLGLYCINE-GENERATING ENZYME"/>
    <property type="match status" value="1"/>
</dbReference>
<organism evidence="2 3">
    <name type="scientific">Snuella lapsa</name>
    <dbReference type="NCBI Taxonomy" id="870481"/>
    <lineage>
        <taxon>Bacteria</taxon>
        <taxon>Pseudomonadati</taxon>
        <taxon>Bacteroidota</taxon>
        <taxon>Flavobacteriia</taxon>
        <taxon>Flavobacteriales</taxon>
        <taxon>Flavobacteriaceae</taxon>
        <taxon>Snuella</taxon>
    </lineage>
</organism>
<evidence type="ECO:0000313" key="3">
    <source>
        <dbReference type="Proteomes" id="UP001500954"/>
    </source>
</evidence>
<dbReference type="InterPro" id="IPR016187">
    <property type="entry name" value="CTDL_fold"/>
</dbReference>
<evidence type="ECO:0000259" key="1">
    <source>
        <dbReference type="Pfam" id="PF03781"/>
    </source>
</evidence>
<dbReference type="InterPro" id="IPR042095">
    <property type="entry name" value="SUMF_sf"/>
</dbReference>
<accession>A0ABP6YM07</accession>
<dbReference type="EMBL" id="BAABCY010000104">
    <property type="protein sequence ID" value="GAA3584906.1"/>
    <property type="molecule type" value="Genomic_DNA"/>
</dbReference>
<proteinExistence type="predicted"/>
<dbReference type="Gene3D" id="3.90.1580.10">
    <property type="entry name" value="paralog of FGE (formylglycine-generating enzyme)"/>
    <property type="match status" value="1"/>
</dbReference>
<dbReference type="SUPFAM" id="SSF56436">
    <property type="entry name" value="C-type lectin-like"/>
    <property type="match status" value="1"/>
</dbReference>
<reference evidence="3" key="1">
    <citation type="journal article" date="2019" name="Int. J. Syst. Evol. Microbiol.">
        <title>The Global Catalogue of Microorganisms (GCM) 10K type strain sequencing project: providing services to taxonomists for standard genome sequencing and annotation.</title>
        <authorList>
            <consortium name="The Broad Institute Genomics Platform"/>
            <consortium name="The Broad Institute Genome Sequencing Center for Infectious Disease"/>
            <person name="Wu L."/>
            <person name="Ma J."/>
        </authorList>
    </citation>
    <scope>NUCLEOTIDE SEQUENCE [LARGE SCALE GENOMIC DNA]</scope>
    <source>
        <strain evidence="3">JCM 17111</strain>
    </source>
</reference>
<comment type="caution">
    <text evidence="2">The sequence shown here is derived from an EMBL/GenBank/DDBJ whole genome shotgun (WGS) entry which is preliminary data.</text>
</comment>
<dbReference type="InterPro" id="IPR005532">
    <property type="entry name" value="SUMF_dom"/>
</dbReference>
<dbReference type="InterPro" id="IPR051043">
    <property type="entry name" value="Sulfatase_Mod_Factor_Kinase"/>
</dbReference>
<dbReference type="Proteomes" id="UP001500954">
    <property type="component" value="Unassembled WGS sequence"/>
</dbReference>
<protein>
    <submittedName>
        <fullName evidence="2">SUMF1/EgtB/PvdO family nonheme iron enzyme</fullName>
    </submittedName>
</protein>